<dbReference type="Proteomes" id="UP000238605">
    <property type="component" value="Unassembled WGS sequence"/>
</dbReference>
<reference evidence="1 2" key="1">
    <citation type="submission" date="2018-02" db="EMBL/GenBank/DDBJ databases">
        <title>Reclassifiation of [Polyangium] brachysporum DSM 7029 as Guopingzhaonella breviflexa gen. nov., sp. nov., a member of the family Comamonadaceae.</title>
        <authorList>
            <person name="Tang B."/>
        </authorList>
    </citation>
    <scope>NUCLEOTIDE SEQUENCE [LARGE SCALE GENOMIC DNA]</scope>
    <source>
        <strain evidence="1 2">BCRC 80649</strain>
    </source>
</reference>
<proteinExistence type="predicted"/>
<sequence length="93" mass="10846">MRQTTRYSRWFESLRDRQAQVRILVRLRRLQEGNPGQHRVLTAGVVEMKIDHGPGYRVYYTWRAGCVVLLLVGGDKSTQDSDIREALDMVKEL</sequence>
<dbReference type="OrthoDB" id="9800258at2"/>
<dbReference type="RefSeq" id="WP_104302039.1">
    <property type="nucleotide sequence ID" value="NZ_PSNX01000005.1"/>
</dbReference>
<evidence type="ECO:0000313" key="1">
    <source>
        <dbReference type="EMBL" id="PPE66743.1"/>
    </source>
</evidence>
<dbReference type="InterPro" id="IPR014056">
    <property type="entry name" value="TypeIITA-like_toxin_pred"/>
</dbReference>
<dbReference type="Pfam" id="PF05973">
    <property type="entry name" value="Gp49"/>
    <property type="match status" value="1"/>
</dbReference>
<dbReference type="PANTHER" id="PTHR41791">
    <property type="entry name" value="SSL7039 PROTEIN"/>
    <property type="match status" value="1"/>
</dbReference>
<dbReference type="PIRSF" id="PIRSF028744">
    <property type="entry name" value="Addict_mod_HI1419"/>
    <property type="match status" value="1"/>
</dbReference>
<gene>
    <name evidence="1" type="ORF">C1704_07090</name>
</gene>
<dbReference type="EMBL" id="PSNX01000005">
    <property type="protein sequence ID" value="PPE66743.1"/>
    <property type="molecule type" value="Genomic_DNA"/>
</dbReference>
<accession>A0A2S5SVH5</accession>
<organism evidence="1 2">
    <name type="scientific">Caldimonas caldifontis</name>
    <dbReference type="NCBI Taxonomy" id="1452508"/>
    <lineage>
        <taxon>Bacteria</taxon>
        <taxon>Pseudomonadati</taxon>
        <taxon>Pseudomonadota</taxon>
        <taxon>Betaproteobacteria</taxon>
        <taxon>Burkholderiales</taxon>
        <taxon>Sphaerotilaceae</taxon>
        <taxon>Caldimonas</taxon>
    </lineage>
</organism>
<dbReference type="InterPro" id="IPR009241">
    <property type="entry name" value="HigB-like"/>
</dbReference>
<dbReference type="NCBIfam" id="TIGR02683">
    <property type="entry name" value="upstrm_HI1419"/>
    <property type="match status" value="1"/>
</dbReference>
<keyword evidence="2" id="KW-1185">Reference proteome</keyword>
<name>A0A2S5SVH5_9BURK</name>
<evidence type="ECO:0000313" key="2">
    <source>
        <dbReference type="Proteomes" id="UP000238605"/>
    </source>
</evidence>
<protein>
    <submittedName>
        <fullName evidence="1">Addiction module antitoxin RelB</fullName>
    </submittedName>
</protein>
<dbReference type="PANTHER" id="PTHR41791:SF1">
    <property type="entry name" value="SSL7039 PROTEIN"/>
    <property type="match status" value="1"/>
</dbReference>
<comment type="caution">
    <text evidence="1">The sequence shown here is derived from an EMBL/GenBank/DDBJ whole genome shotgun (WGS) entry which is preliminary data.</text>
</comment>
<dbReference type="AlphaFoldDB" id="A0A2S5SVH5"/>